<sequence>MKLTFISDTHSLHDRMPPLGSGDVLVHCGDFTGRGDLFDVENFAEFMMVQDFTHIIVIAGNHDWCFENEFREEAETCLRDSGLIYLNDSGVEIDGVKFWGSPVQPEFMNWAFNRRRGASIRHHWDKIPDGIDVLITHGPARGVLDRCENGFPAGCDDLLATIQRIKPSIHASGHIHEAYGVLEVDGMVFINACILDERYRVRNAPVEVEI</sequence>
<dbReference type="SUPFAM" id="SSF56300">
    <property type="entry name" value="Metallo-dependent phosphatases"/>
    <property type="match status" value="1"/>
</dbReference>
<protein>
    <submittedName>
        <fullName evidence="2">Metallophosphatase domain-containing protein</fullName>
    </submittedName>
</protein>
<organism evidence="2 3">
    <name type="scientific">Candidatus Thiothrix phosphatis</name>
    <dbReference type="NCBI Taxonomy" id="3112415"/>
    <lineage>
        <taxon>Bacteria</taxon>
        <taxon>Pseudomonadati</taxon>
        <taxon>Pseudomonadota</taxon>
        <taxon>Gammaproteobacteria</taxon>
        <taxon>Thiotrichales</taxon>
        <taxon>Thiotrichaceae</taxon>
        <taxon>Thiothrix</taxon>
    </lineage>
</organism>
<evidence type="ECO:0000313" key="2">
    <source>
        <dbReference type="EMBL" id="MEB4590843.1"/>
    </source>
</evidence>
<keyword evidence="3" id="KW-1185">Reference proteome</keyword>
<reference evidence="3" key="1">
    <citation type="submission" date="2023-07" db="EMBL/GenBank/DDBJ databases">
        <title>The carbon used by Thiothrix.</title>
        <authorList>
            <person name="Chen L."/>
        </authorList>
    </citation>
    <scope>NUCLEOTIDE SEQUENCE [LARGE SCALE GENOMIC DNA]</scope>
</reference>
<reference evidence="2 3" key="2">
    <citation type="submission" date="2024-01" db="EMBL/GenBank/DDBJ databases">
        <authorList>
            <person name="Xie X."/>
        </authorList>
    </citation>
    <scope>NUCLEOTIDE SEQUENCE [LARGE SCALE GENOMIC DNA]</scope>
    <source>
        <strain evidence="2">SCUT-1</strain>
    </source>
</reference>
<proteinExistence type="predicted"/>
<evidence type="ECO:0000259" key="1">
    <source>
        <dbReference type="Pfam" id="PF00149"/>
    </source>
</evidence>
<dbReference type="PANTHER" id="PTHR12905">
    <property type="entry name" value="METALLOPHOSPHOESTERASE"/>
    <property type="match status" value="1"/>
</dbReference>
<dbReference type="Gene3D" id="3.60.21.10">
    <property type="match status" value="1"/>
</dbReference>
<dbReference type="Proteomes" id="UP001308005">
    <property type="component" value="Unassembled WGS sequence"/>
</dbReference>
<dbReference type="CDD" id="cd07379">
    <property type="entry name" value="MPP_239FB"/>
    <property type="match status" value="1"/>
</dbReference>
<gene>
    <name evidence="2" type="ORF">VSS37_07625</name>
</gene>
<feature type="domain" description="Calcineurin-like phosphoesterase" evidence="1">
    <location>
        <begin position="1"/>
        <end position="177"/>
    </location>
</feature>
<dbReference type="EMBL" id="JAYMYJ010000067">
    <property type="protein sequence ID" value="MEB4590843.1"/>
    <property type="molecule type" value="Genomic_DNA"/>
</dbReference>
<dbReference type="Pfam" id="PF00149">
    <property type="entry name" value="Metallophos"/>
    <property type="match status" value="1"/>
</dbReference>
<dbReference type="InterPro" id="IPR051693">
    <property type="entry name" value="UPF0046_metallophosphoest"/>
</dbReference>
<dbReference type="RefSeq" id="WP_324694215.1">
    <property type="nucleotide sequence ID" value="NZ_JAYMYJ010000067.1"/>
</dbReference>
<dbReference type="InterPro" id="IPR029052">
    <property type="entry name" value="Metallo-depent_PP-like"/>
</dbReference>
<name>A0ABU6CWR7_9GAMM</name>
<comment type="caution">
    <text evidence="2">The sequence shown here is derived from an EMBL/GenBank/DDBJ whole genome shotgun (WGS) entry which is preliminary data.</text>
</comment>
<evidence type="ECO:0000313" key="3">
    <source>
        <dbReference type="Proteomes" id="UP001308005"/>
    </source>
</evidence>
<accession>A0ABU6CWR7</accession>
<dbReference type="PANTHER" id="PTHR12905:SF0">
    <property type="entry name" value="CALCINEURIN-LIKE PHOSPHOESTERASE DOMAIN-CONTAINING PROTEIN"/>
    <property type="match status" value="1"/>
</dbReference>
<dbReference type="InterPro" id="IPR004843">
    <property type="entry name" value="Calcineurin-like_PHP"/>
</dbReference>